<dbReference type="InterPro" id="IPR036390">
    <property type="entry name" value="WH_DNA-bd_sf"/>
</dbReference>
<dbReference type="Proteomes" id="UP000051074">
    <property type="component" value="Unassembled WGS sequence"/>
</dbReference>
<keyword evidence="3" id="KW-0804">Transcription</keyword>
<dbReference type="GO" id="GO:0003677">
    <property type="term" value="F:DNA binding"/>
    <property type="evidence" value="ECO:0007669"/>
    <property type="project" value="UniProtKB-KW"/>
</dbReference>
<evidence type="ECO:0000256" key="2">
    <source>
        <dbReference type="ARBA" id="ARBA00023125"/>
    </source>
</evidence>
<evidence type="ECO:0000313" key="6">
    <source>
        <dbReference type="Proteomes" id="UP000051074"/>
    </source>
</evidence>
<dbReference type="PANTHER" id="PTHR33204:SF37">
    <property type="entry name" value="HTH-TYPE TRANSCRIPTIONAL REGULATOR YODB"/>
    <property type="match status" value="1"/>
</dbReference>
<dbReference type="PATRIC" id="fig|1293597.4.peg.457"/>
<name>A0A0R1M2J5_9LACO</name>
<keyword evidence="2" id="KW-0238">DNA-binding</keyword>
<accession>A0A0R1M2J5</accession>
<dbReference type="STRING" id="1293597.FC20_GL000397"/>
<proteinExistence type="predicted"/>
<comment type="caution">
    <text evidence="5">The sequence shown here is derived from an EMBL/GenBank/DDBJ whole genome shotgun (WGS) entry which is preliminary data.</text>
</comment>
<organism evidence="5 6">
    <name type="scientific">Lactobacillus equicursoris DSM 19284 = JCM 14600 = CIP 110162</name>
    <dbReference type="NCBI Taxonomy" id="1293597"/>
    <lineage>
        <taxon>Bacteria</taxon>
        <taxon>Bacillati</taxon>
        <taxon>Bacillota</taxon>
        <taxon>Bacilli</taxon>
        <taxon>Lactobacillales</taxon>
        <taxon>Lactobacillaceae</taxon>
        <taxon>Lactobacillus</taxon>
    </lineage>
</organism>
<dbReference type="PANTHER" id="PTHR33204">
    <property type="entry name" value="TRANSCRIPTIONAL REGULATOR, MARR FAMILY"/>
    <property type="match status" value="1"/>
</dbReference>
<reference evidence="5 6" key="1">
    <citation type="journal article" date="2015" name="Genome Announc.">
        <title>Expanding the biotechnology potential of lactobacilli through comparative genomics of 213 strains and associated genera.</title>
        <authorList>
            <person name="Sun Z."/>
            <person name="Harris H.M."/>
            <person name="McCann A."/>
            <person name="Guo C."/>
            <person name="Argimon S."/>
            <person name="Zhang W."/>
            <person name="Yang X."/>
            <person name="Jeffery I.B."/>
            <person name="Cooney J.C."/>
            <person name="Kagawa T.F."/>
            <person name="Liu W."/>
            <person name="Song Y."/>
            <person name="Salvetti E."/>
            <person name="Wrobel A."/>
            <person name="Rasinkangas P."/>
            <person name="Parkhill J."/>
            <person name="Rea M.C."/>
            <person name="O'Sullivan O."/>
            <person name="Ritari J."/>
            <person name="Douillard F.P."/>
            <person name="Paul Ross R."/>
            <person name="Yang R."/>
            <person name="Briner A.E."/>
            <person name="Felis G.E."/>
            <person name="de Vos W.M."/>
            <person name="Barrangou R."/>
            <person name="Klaenhammer T.R."/>
            <person name="Caufield P.W."/>
            <person name="Cui Y."/>
            <person name="Zhang H."/>
            <person name="O'Toole P.W."/>
        </authorList>
    </citation>
    <scope>NUCLEOTIDE SEQUENCE [LARGE SCALE GENOMIC DNA]</scope>
    <source>
        <strain evidence="5 6">DSM 19284</strain>
    </source>
</reference>
<keyword evidence="1" id="KW-0805">Transcription regulation</keyword>
<evidence type="ECO:0000259" key="4">
    <source>
        <dbReference type="PROSITE" id="PS51118"/>
    </source>
</evidence>
<dbReference type="AlphaFoldDB" id="A0A0R1M2J5"/>
<dbReference type="PROSITE" id="PS51118">
    <property type="entry name" value="HTH_HXLR"/>
    <property type="match status" value="1"/>
</dbReference>
<dbReference type="Gene3D" id="1.10.10.10">
    <property type="entry name" value="Winged helix-like DNA-binding domain superfamily/Winged helix DNA-binding domain"/>
    <property type="match status" value="1"/>
</dbReference>
<gene>
    <name evidence="5" type="ORF">FC20_GL000397</name>
</gene>
<protein>
    <submittedName>
        <fullName evidence="5">Transcriptional regulator, HxlR family</fullName>
    </submittedName>
</protein>
<feature type="domain" description="HTH hxlR-type" evidence="4">
    <location>
        <begin position="32"/>
        <end position="127"/>
    </location>
</feature>
<evidence type="ECO:0000256" key="1">
    <source>
        <dbReference type="ARBA" id="ARBA00023015"/>
    </source>
</evidence>
<dbReference type="Pfam" id="PF01638">
    <property type="entry name" value="HxlR"/>
    <property type="match status" value="1"/>
</dbReference>
<evidence type="ECO:0000313" key="5">
    <source>
        <dbReference type="EMBL" id="KRL02208.1"/>
    </source>
</evidence>
<dbReference type="eggNOG" id="COG1733">
    <property type="taxonomic scope" value="Bacteria"/>
</dbReference>
<evidence type="ECO:0000256" key="3">
    <source>
        <dbReference type="ARBA" id="ARBA00023163"/>
    </source>
</evidence>
<keyword evidence="6" id="KW-1185">Reference proteome</keyword>
<dbReference type="EMBL" id="AZDU01000016">
    <property type="protein sequence ID" value="KRL02208.1"/>
    <property type="molecule type" value="Genomic_DNA"/>
</dbReference>
<dbReference type="SUPFAM" id="SSF46785">
    <property type="entry name" value="Winged helix' DNA-binding domain"/>
    <property type="match status" value="1"/>
</dbReference>
<dbReference type="InterPro" id="IPR036388">
    <property type="entry name" value="WH-like_DNA-bd_sf"/>
</dbReference>
<dbReference type="InterPro" id="IPR002577">
    <property type="entry name" value="HTH_HxlR"/>
</dbReference>
<sequence>MDNTDERRTRMMLESTQEETPCCEKAENYELCVRFVKAFEIIGKKWNGLIISSLCDTKAMRFKDLAHAVGACSDRVLVERLRELEADGIVKRSKDEDSKIVLYTLTQKGAELKPVFNQVHEWADKWI</sequence>